<dbReference type="EMBL" id="CAJJDN010000005">
    <property type="protein sequence ID" value="CAD8051157.1"/>
    <property type="molecule type" value="Genomic_DNA"/>
</dbReference>
<gene>
    <name evidence="3" type="ORF">PSON_ATCC_30995.1.T0050389</name>
</gene>
<organism evidence="3 4">
    <name type="scientific">Paramecium sonneborni</name>
    <dbReference type="NCBI Taxonomy" id="65129"/>
    <lineage>
        <taxon>Eukaryota</taxon>
        <taxon>Sar</taxon>
        <taxon>Alveolata</taxon>
        <taxon>Ciliophora</taxon>
        <taxon>Intramacronucleata</taxon>
        <taxon>Oligohymenophorea</taxon>
        <taxon>Peniculida</taxon>
        <taxon>Parameciidae</taxon>
        <taxon>Paramecium</taxon>
    </lineage>
</organism>
<dbReference type="Proteomes" id="UP000692954">
    <property type="component" value="Unassembled WGS sequence"/>
</dbReference>
<name>A0A8S1K8S6_9CILI</name>
<comment type="caution">
    <text evidence="3">The sequence shown here is derived from an EMBL/GenBank/DDBJ whole genome shotgun (WGS) entry which is preliminary data.</text>
</comment>
<keyword evidence="4" id="KW-1185">Reference proteome</keyword>
<accession>A0A8S1K8S6</accession>
<evidence type="ECO:0000313" key="4">
    <source>
        <dbReference type="Proteomes" id="UP000692954"/>
    </source>
</evidence>
<feature type="region of interest" description="Disordered" evidence="2">
    <location>
        <begin position="359"/>
        <end position="380"/>
    </location>
</feature>
<keyword evidence="1" id="KW-0175">Coiled coil</keyword>
<evidence type="ECO:0000256" key="1">
    <source>
        <dbReference type="SAM" id="Coils"/>
    </source>
</evidence>
<feature type="region of interest" description="Disordered" evidence="2">
    <location>
        <begin position="228"/>
        <end position="248"/>
    </location>
</feature>
<dbReference type="AlphaFoldDB" id="A0A8S1K8S6"/>
<evidence type="ECO:0000256" key="2">
    <source>
        <dbReference type="SAM" id="MobiDB-lite"/>
    </source>
</evidence>
<proteinExistence type="predicted"/>
<feature type="coiled-coil region" evidence="1">
    <location>
        <begin position="20"/>
        <end position="70"/>
    </location>
</feature>
<feature type="coiled-coil region" evidence="1">
    <location>
        <begin position="130"/>
        <end position="169"/>
    </location>
</feature>
<dbReference type="OrthoDB" id="320598at2759"/>
<reference evidence="3" key="1">
    <citation type="submission" date="2021-01" db="EMBL/GenBank/DDBJ databases">
        <authorList>
            <consortium name="Genoscope - CEA"/>
            <person name="William W."/>
        </authorList>
    </citation>
    <scope>NUCLEOTIDE SEQUENCE</scope>
</reference>
<feature type="compositionally biased region" description="Basic and acidic residues" evidence="2">
    <location>
        <begin position="228"/>
        <end position="238"/>
    </location>
</feature>
<evidence type="ECO:0000313" key="3">
    <source>
        <dbReference type="EMBL" id="CAD8051157.1"/>
    </source>
</evidence>
<protein>
    <submittedName>
        <fullName evidence="3">Uncharacterized protein</fullName>
    </submittedName>
</protein>
<sequence>MILSQQNYDGYKEFDMNRKLKEEEKSIRTMKQEIMKQQLIEQKQLQEQRKKELQLQKQKEDEEQIQLIRQKQGEEKSQQIQNRETTKQNLQQQNYLILNHQKLIIDEKKQEALKIENDIINNAINGLSMEEQMRRQKREMQKQIVEQQMKELQQRKEKERKDKEFEQLIYQEQTQNESQRIQKQEDSYRNYYQKLAERQNVLQDIYRQKVDNPKMQLDYIINKQVKERQDKEENEYLTKRQQQQKQKETYQNGLANQIQEKNEKKRQEENIKEQRKLEILQASIQFEEQQRQERLRKREIQQQYHTQLSTISQSQSQGNGILNTEISQSNVYNPLTNPNPNQIQNPYILRQIQYNNSSLQQSPSMNQSKLASFGKSSLIN</sequence>